<feature type="transmembrane region" description="Helical" evidence="9">
    <location>
        <begin position="43"/>
        <end position="63"/>
    </location>
</feature>
<dbReference type="InterPro" id="IPR036890">
    <property type="entry name" value="HATPase_C_sf"/>
</dbReference>
<evidence type="ECO:0000256" key="9">
    <source>
        <dbReference type="SAM" id="Phobius"/>
    </source>
</evidence>
<keyword evidence="9" id="KW-0812">Transmembrane</keyword>
<feature type="coiled-coil region" evidence="8">
    <location>
        <begin position="127"/>
        <end position="154"/>
    </location>
</feature>
<dbReference type="Proteomes" id="UP000563898">
    <property type="component" value="Unassembled WGS sequence"/>
</dbReference>
<evidence type="ECO:0000313" key="12">
    <source>
        <dbReference type="Proteomes" id="UP000563898"/>
    </source>
</evidence>
<dbReference type="Pfam" id="PF02518">
    <property type="entry name" value="HATPase_c"/>
    <property type="match status" value="1"/>
</dbReference>
<keyword evidence="9" id="KW-1133">Transmembrane helix</keyword>
<dbReference type="InterPro" id="IPR036097">
    <property type="entry name" value="HisK_dim/P_sf"/>
</dbReference>
<evidence type="ECO:0000256" key="6">
    <source>
        <dbReference type="ARBA" id="ARBA00022777"/>
    </source>
</evidence>
<evidence type="ECO:0000259" key="10">
    <source>
        <dbReference type="PROSITE" id="PS50109"/>
    </source>
</evidence>
<sequence length="386" mass="41067">MMGLTYRDVLTVIAIAAVWTIAVSVLALAAIRLGRRASITAQFAVVVLTAPVAIAGSVIVIAAEMYVSHHDLQVLIWVVAISSAMSVLAAVAVGRIARTSMSTLRDTARRVGDGEIVSIEAGASREISEVSAQLADTSARLAEARAEIERLDASRRQFFAWISHDLRTPLTGIRALAEGLEEGVADKPVEYLRAIRTQTDTMNRLVDDLFELSRLRSGALVLRCESVELLDIVSDAVADVAHLSRARGITIIQADIAGHMVWADAHELTRVVVNLLTNSVKHAPADSEILVSADCVEDGHLILYVLDHGDGVATEDLGRIFEVGWRSERARTPHDSGAGASAGAGLGLAIVHEIVRAHGGEVSAENVDDGFRLAVALPTLRAAPSP</sequence>
<dbReference type="InterPro" id="IPR003594">
    <property type="entry name" value="HATPase_dom"/>
</dbReference>
<protein>
    <recommendedName>
        <fullName evidence="3">histidine kinase</fullName>
        <ecNumber evidence="3">2.7.13.3</ecNumber>
    </recommendedName>
</protein>
<keyword evidence="9" id="KW-0472">Membrane</keyword>
<dbReference type="PROSITE" id="PS50109">
    <property type="entry name" value="HIS_KIN"/>
    <property type="match status" value="1"/>
</dbReference>
<dbReference type="GO" id="GO:0005886">
    <property type="term" value="C:plasma membrane"/>
    <property type="evidence" value="ECO:0007669"/>
    <property type="project" value="UniProtKB-SubCell"/>
</dbReference>
<comment type="caution">
    <text evidence="11">The sequence shown here is derived from an EMBL/GenBank/DDBJ whole genome shotgun (WGS) entry which is preliminary data.</text>
</comment>
<evidence type="ECO:0000313" key="11">
    <source>
        <dbReference type="EMBL" id="NKY00963.1"/>
    </source>
</evidence>
<feature type="transmembrane region" description="Helical" evidence="9">
    <location>
        <begin position="12"/>
        <end position="31"/>
    </location>
</feature>
<evidence type="ECO:0000256" key="2">
    <source>
        <dbReference type="ARBA" id="ARBA00004236"/>
    </source>
</evidence>
<dbReference type="CDD" id="cd00075">
    <property type="entry name" value="HATPase"/>
    <property type="match status" value="1"/>
</dbReference>
<dbReference type="PANTHER" id="PTHR43547">
    <property type="entry name" value="TWO-COMPONENT HISTIDINE KINASE"/>
    <property type="match status" value="1"/>
</dbReference>
<dbReference type="AlphaFoldDB" id="A0A846WJC5"/>
<dbReference type="GO" id="GO:0000155">
    <property type="term" value="F:phosphorelay sensor kinase activity"/>
    <property type="evidence" value="ECO:0007669"/>
    <property type="project" value="InterPro"/>
</dbReference>
<dbReference type="InterPro" id="IPR003661">
    <property type="entry name" value="HisK_dim/P_dom"/>
</dbReference>
<keyword evidence="8" id="KW-0175">Coiled coil</keyword>
<evidence type="ECO:0000256" key="5">
    <source>
        <dbReference type="ARBA" id="ARBA00022679"/>
    </source>
</evidence>
<feature type="domain" description="Histidine kinase" evidence="10">
    <location>
        <begin position="161"/>
        <end position="381"/>
    </location>
</feature>
<keyword evidence="6 11" id="KW-0418">Kinase</keyword>
<keyword evidence="5" id="KW-0808">Transferase</keyword>
<dbReference type="SMART" id="SM00387">
    <property type="entry name" value="HATPase_c"/>
    <property type="match status" value="1"/>
</dbReference>
<dbReference type="Pfam" id="PF00512">
    <property type="entry name" value="HisKA"/>
    <property type="match status" value="1"/>
</dbReference>
<dbReference type="Gene3D" id="1.10.287.130">
    <property type="match status" value="1"/>
</dbReference>
<dbReference type="SMART" id="SM00388">
    <property type="entry name" value="HisKA"/>
    <property type="match status" value="1"/>
</dbReference>
<comment type="subcellular location">
    <subcellularLocation>
        <location evidence="2">Cell membrane</location>
    </subcellularLocation>
</comment>
<gene>
    <name evidence="11" type="ORF">HGA05_05205</name>
</gene>
<accession>A0A846WJC5</accession>
<evidence type="ECO:0000256" key="3">
    <source>
        <dbReference type="ARBA" id="ARBA00012438"/>
    </source>
</evidence>
<dbReference type="InterPro" id="IPR005467">
    <property type="entry name" value="His_kinase_dom"/>
</dbReference>
<evidence type="ECO:0000256" key="1">
    <source>
        <dbReference type="ARBA" id="ARBA00000085"/>
    </source>
</evidence>
<evidence type="ECO:0000256" key="8">
    <source>
        <dbReference type="SAM" id="Coils"/>
    </source>
</evidence>
<name>A0A846WJC5_9ACTN</name>
<evidence type="ECO:0000256" key="4">
    <source>
        <dbReference type="ARBA" id="ARBA00022553"/>
    </source>
</evidence>
<dbReference type="PANTHER" id="PTHR43547:SF2">
    <property type="entry name" value="HYBRID SIGNAL TRANSDUCTION HISTIDINE KINASE C"/>
    <property type="match status" value="1"/>
</dbReference>
<dbReference type="Gene3D" id="3.30.565.10">
    <property type="entry name" value="Histidine kinase-like ATPase, C-terminal domain"/>
    <property type="match status" value="1"/>
</dbReference>
<keyword evidence="4" id="KW-0597">Phosphoprotein</keyword>
<keyword evidence="7" id="KW-0902">Two-component regulatory system</keyword>
<dbReference type="PRINTS" id="PR00344">
    <property type="entry name" value="BCTRLSENSOR"/>
</dbReference>
<organism evidence="11 12">
    <name type="scientific">Gordonia polyisoprenivorans</name>
    <dbReference type="NCBI Taxonomy" id="84595"/>
    <lineage>
        <taxon>Bacteria</taxon>
        <taxon>Bacillati</taxon>
        <taxon>Actinomycetota</taxon>
        <taxon>Actinomycetes</taxon>
        <taxon>Mycobacteriales</taxon>
        <taxon>Gordoniaceae</taxon>
        <taxon>Gordonia</taxon>
    </lineage>
</organism>
<dbReference type="CDD" id="cd00082">
    <property type="entry name" value="HisKA"/>
    <property type="match status" value="1"/>
</dbReference>
<proteinExistence type="predicted"/>
<dbReference type="EC" id="2.7.13.3" evidence="3"/>
<dbReference type="InterPro" id="IPR004358">
    <property type="entry name" value="Sig_transdc_His_kin-like_C"/>
</dbReference>
<feature type="transmembrane region" description="Helical" evidence="9">
    <location>
        <begin position="75"/>
        <end position="97"/>
    </location>
</feature>
<dbReference type="EMBL" id="JAAXPC010000002">
    <property type="protein sequence ID" value="NKY00963.1"/>
    <property type="molecule type" value="Genomic_DNA"/>
</dbReference>
<dbReference type="SUPFAM" id="SSF47384">
    <property type="entry name" value="Homodimeric domain of signal transducing histidine kinase"/>
    <property type="match status" value="1"/>
</dbReference>
<dbReference type="FunFam" id="1.10.287.130:FF:000001">
    <property type="entry name" value="Two-component sensor histidine kinase"/>
    <property type="match status" value="1"/>
</dbReference>
<dbReference type="SUPFAM" id="SSF55874">
    <property type="entry name" value="ATPase domain of HSP90 chaperone/DNA topoisomerase II/histidine kinase"/>
    <property type="match status" value="1"/>
</dbReference>
<evidence type="ECO:0000256" key="7">
    <source>
        <dbReference type="ARBA" id="ARBA00023012"/>
    </source>
</evidence>
<reference evidence="11 12" key="1">
    <citation type="submission" date="2020-04" db="EMBL/GenBank/DDBJ databases">
        <title>MicrobeNet Type strains.</title>
        <authorList>
            <person name="Nicholson A.C."/>
        </authorList>
    </citation>
    <scope>NUCLEOTIDE SEQUENCE [LARGE SCALE GENOMIC DNA]</scope>
    <source>
        <strain evidence="11 12">ATCC BAA-14</strain>
    </source>
</reference>
<comment type="catalytic activity">
    <reaction evidence="1">
        <text>ATP + protein L-histidine = ADP + protein N-phospho-L-histidine.</text>
        <dbReference type="EC" id="2.7.13.3"/>
    </reaction>
</comment>